<evidence type="ECO:0000259" key="2">
    <source>
        <dbReference type="Pfam" id="PF01321"/>
    </source>
</evidence>
<evidence type="ECO:0000313" key="3">
    <source>
        <dbReference type="EMBL" id="ANX11654.1"/>
    </source>
</evidence>
<proteinExistence type="predicted"/>
<name>A0A1B1Z2M8_9BACL</name>
<evidence type="ECO:0000313" key="4">
    <source>
        <dbReference type="Proteomes" id="UP000077412"/>
    </source>
</evidence>
<dbReference type="SUPFAM" id="SSF53092">
    <property type="entry name" value="Creatinase/prolidase N-terminal domain"/>
    <property type="match status" value="1"/>
</dbReference>
<dbReference type="Pfam" id="PF01321">
    <property type="entry name" value="Creatinase_N"/>
    <property type="match status" value="1"/>
</dbReference>
<dbReference type="InterPro" id="IPR029149">
    <property type="entry name" value="Creatin/AminoP/Spt16_N"/>
</dbReference>
<gene>
    <name evidence="3" type="ORF">ABE41_006510</name>
</gene>
<reference evidence="3 4" key="1">
    <citation type="submission" date="2016-08" db="EMBL/GenBank/DDBJ databases">
        <title>Complete genome sequence of Fictibacillus arsenicus G25-54, a strain with toxicity to nematodes and a potential arsenic-resistance activity.</title>
        <authorList>
            <person name="Zheng Z."/>
        </authorList>
    </citation>
    <scope>NUCLEOTIDE SEQUENCE [LARGE SCALE GENOMIC DNA]</scope>
    <source>
        <strain evidence="3 4">G25-54</strain>
    </source>
</reference>
<dbReference type="AlphaFoldDB" id="A0A1B1Z2M8"/>
<dbReference type="EMBL" id="CP016761">
    <property type="protein sequence ID" value="ANX11654.1"/>
    <property type="molecule type" value="Genomic_DNA"/>
</dbReference>
<protein>
    <recommendedName>
        <fullName evidence="5">Peptidase M24</fullName>
    </recommendedName>
</protein>
<dbReference type="Gene3D" id="3.90.230.10">
    <property type="entry name" value="Creatinase/methionine aminopeptidase superfamily"/>
    <property type="match status" value="1"/>
</dbReference>
<feature type="domain" description="Creatinase N-terminal" evidence="2">
    <location>
        <begin position="23"/>
        <end position="172"/>
    </location>
</feature>
<dbReference type="InterPro" id="IPR000587">
    <property type="entry name" value="Creatinase_N"/>
</dbReference>
<sequence>MVEAITMREPFMLEFPASEYKKRLKLLMEKMEENAMDAVILTTKENTRYFTGYQLIVWGSGISKPACAIITKDGEVTMVSGYSNREALKVTTWVEDLRIWDPLGRDDAITNLPDAIYDVLTKKGLAKGKIGMETGVGFRIHMNTTDYSKLMGHLQDAAIIDAGPSIWDLRAIKSELEISHMKNVCNINIKAYEKALNSIYPGMTELELFREISKAMFEFGADEVFPLGIRAGAERYTQSNCPPSERPIEKGEIILIDGGPGCKGYYSDIIREAIIGQPSDRQKELYDFSVAACEKGLEFIKPGVTAGEVCQVVDEFVDAHGYGKYYETRGWVGHSIGVSIHEMPTFELGSELILKSGMVFAIEPAFYEEGEGWFGIEENILITDKGYELLTPLKRDLWIL</sequence>
<dbReference type="Proteomes" id="UP000077412">
    <property type="component" value="Chromosome"/>
</dbReference>
<dbReference type="InterPro" id="IPR036005">
    <property type="entry name" value="Creatinase/aminopeptidase-like"/>
</dbReference>
<feature type="domain" description="Peptidase M24" evidence="1">
    <location>
        <begin position="180"/>
        <end position="384"/>
    </location>
</feature>
<keyword evidence="4" id="KW-1185">Reference proteome</keyword>
<dbReference type="InterPro" id="IPR000994">
    <property type="entry name" value="Pept_M24"/>
</dbReference>
<organism evidence="3 4">
    <name type="scientific">Fictibacillus arsenicus</name>
    <dbReference type="NCBI Taxonomy" id="255247"/>
    <lineage>
        <taxon>Bacteria</taxon>
        <taxon>Bacillati</taxon>
        <taxon>Bacillota</taxon>
        <taxon>Bacilli</taxon>
        <taxon>Bacillales</taxon>
        <taxon>Fictibacillaceae</taxon>
        <taxon>Fictibacillus</taxon>
    </lineage>
</organism>
<dbReference type="OrthoDB" id="9761809at2"/>
<evidence type="ECO:0000259" key="1">
    <source>
        <dbReference type="Pfam" id="PF00557"/>
    </source>
</evidence>
<accession>A0A1B1Z2M8</accession>
<evidence type="ECO:0008006" key="5">
    <source>
        <dbReference type="Google" id="ProtNLM"/>
    </source>
</evidence>
<dbReference type="SUPFAM" id="SSF55920">
    <property type="entry name" value="Creatinase/aminopeptidase"/>
    <property type="match status" value="1"/>
</dbReference>
<dbReference type="KEGG" id="far:ABE41_006510"/>
<dbReference type="Pfam" id="PF00557">
    <property type="entry name" value="Peptidase_M24"/>
    <property type="match status" value="1"/>
</dbReference>
<dbReference type="Gene3D" id="3.40.350.10">
    <property type="entry name" value="Creatinase/prolidase N-terminal domain"/>
    <property type="match status" value="1"/>
</dbReference>
<dbReference type="RefSeq" id="WP_066287772.1">
    <property type="nucleotide sequence ID" value="NZ_CP016761.1"/>
</dbReference>
<dbReference type="PANTHER" id="PTHR46112">
    <property type="entry name" value="AMINOPEPTIDASE"/>
    <property type="match status" value="1"/>
</dbReference>
<dbReference type="PANTHER" id="PTHR46112:SF2">
    <property type="entry name" value="XAA-PRO AMINOPEPTIDASE P-RELATED"/>
    <property type="match status" value="1"/>
</dbReference>
<dbReference type="STRING" id="255247.ABE41_006510"/>
<dbReference type="InterPro" id="IPR050659">
    <property type="entry name" value="Peptidase_M24B"/>
</dbReference>